<organism evidence="1">
    <name type="scientific">Candidatus Methanophagaceae archaeon ANME-1 ERB6</name>
    <dbReference type="NCBI Taxonomy" id="2759912"/>
    <lineage>
        <taxon>Archaea</taxon>
        <taxon>Methanobacteriati</taxon>
        <taxon>Methanobacteriota</taxon>
        <taxon>Stenosarchaea group</taxon>
        <taxon>Methanomicrobia</taxon>
        <taxon>Candidatus Methanophagales</taxon>
        <taxon>Candidatus Methanophagaceae</taxon>
    </lineage>
</organism>
<accession>A0A7G9YTD8</accession>
<proteinExistence type="predicted"/>
<gene>
    <name evidence="1" type="ORF">ILBEGJOJ_00002</name>
</gene>
<protein>
    <submittedName>
        <fullName evidence="1">Uncharacterized protein</fullName>
    </submittedName>
</protein>
<name>A0A7G9YTD8_9EURY</name>
<evidence type="ECO:0000313" key="1">
    <source>
        <dbReference type="EMBL" id="QNO51272.1"/>
    </source>
</evidence>
<sequence length="146" mass="17270">MNEKQIIQKLESKDKDEILDIPTLLINKKSINLNALIAVATKGKVQSEILALIDIANLLERKGKFEAVLAAHYDENFEERTIEDAIFPYKEFRKAIKRSFLEQIEKRWNIKIGFTYDDFYKVYRDYHLLPYHGEQLKIYFGDIIEI</sequence>
<reference evidence="1" key="1">
    <citation type="submission" date="2020-06" db="EMBL/GenBank/DDBJ databases">
        <title>Unique genomic features of the anaerobic methanotrophic archaea.</title>
        <authorList>
            <person name="Chadwick G.L."/>
            <person name="Skennerton C.T."/>
            <person name="Laso-Perez R."/>
            <person name="Leu A.O."/>
            <person name="Speth D.R."/>
            <person name="Yu H."/>
            <person name="Morgan-Lang C."/>
            <person name="Hatzenpichler R."/>
            <person name="Goudeau D."/>
            <person name="Malmstrom R."/>
            <person name="Brazelton W.J."/>
            <person name="Woyke T."/>
            <person name="Hallam S.J."/>
            <person name="Tyson G.W."/>
            <person name="Wegener G."/>
            <person name="Boetius A."/>
            <person name="Orphan V."/>
        </authorList>
    </citation>
    <scope>NUCLEOTIDE SEQUENCE</scope>
</reference>
<dbReference type="EMBL" id="MT631465">
    <property type="protein sequence ID" value="QNO51272.1"/>
    <property type="molecule type" value="Genomic_DNA"/>
</dbReference>
<dbReference type="AlphaFoldDB" id="A0A7G9YTD8"/>